<dbReference type="HAMAP" id="MF_00230">
    <property type="entry name" value="CobT"/>
    <property type="match status" value="1"/>
</dbReference>
<gene>
    <name evidence="10" type="ORF">MNBD_GAMMA17-1076</name>
</gene>
<organism evidence="10">
    <name type="scientific">hydrothermal vent metagenome</name>
    <dbReference type="NCBI Taxonomy" id="652676"/>
    <lineage>
        <taxon>unclassified sequences</taxon>
        <taxon>metagenomes</taxon>
        <taxon>ecological metagenomes</taxon>
    </lineage>
</organism>
<dbReference type="PANTHER" id="PTHR43463">
    <property type="entry name" value="NICOTINATE-NUCLEOTIDE--DIMETHYLBENZIMIDAZOLE PHOSPHORIBOSYLTRANSFERASE"/>
    <property type="match status" value="1"/>
</dbReference>
<evidence type="ECO:0000256" key="5">
    <source>
        <dbReference type="ARBA" id="ARBA00022573"/>
    </source>
</evidence>
<dbReference type="CDD" id="cd02439">
    <property type="entry name" value="DMB-PRT_CobT"/>
    <property type="match status" value="1"/>
</dbReference>
<evidence type="ECO:0000256" key="1">
    <source>
        <dbReference type="ARBA" id="ARBA00005049"/>
    </source>
</evidence>
<accession>A0A3B0Z2K2</accession>
<dbReference type="UniPathway" id="UPA00061">
    <property type="reaction ID" value="UER00516"/>
</dbReference>
<reference evidence="10" key="1">
    <citation type="submission" date="2018-06" db="EMBL/GenBank/DDBJ databases">
        <authorList>
            <person name="Zhirakovskaya E."/>
        </authorList>
    </citation>
    <scope>NUCLEOTIDE SEQUENCE</scope>
</reference>
<keyword evidence="6 10" id="KW-0328">Glycosyltransferase</keyword>
<evidence type="ECO:0000256" key="2">
    <source>
        <dbReference type="ARBA" id="ARBA00007110"/>
    </source>
</evidence>
<keyword evidence="7 10" id="KW-0808">Transferase</keyword>
<evidence type="ECO:0000256" key="8">
    <source>
        <dbReference type="ARBA" id="ARBA00030686"/>
    </source>
</evidence>
<evidence type="ECO:0000256" key="7">
    <source>
        <dbReference type="ARBA" id="ARBA00022679"/>
    </source>
</evidence>
<evidence type="ECO:0000256" key="6">
    <source>
        <dbReference type="ARBA" id="ARBA00022676"/>
    </source>
</evidence>
<dbReference type="AlphaFoldDB" id="A0A3B0Z2K2"/>
<comment type="similarity">
    <text evidence="2">Belongs to the CobT family.</text>
</comment>
<dbReference type="InterPro" id="IPR017846">
    <property type="entry name" value="Nict_dMeBzImd_PRibTrfase_bact"/>
</dbReference>
<evidence type="ECO:0000256" key="9">
    <source>
        <dbReference type="ARBA" id="ARBA00047340"/>
    </source>
</evidence>
<dbReference type="GO" id="GO:0009236">
    <property type="term" value="P:cobalamin biosynthetic process"/>
    <property type="evidence" value="ECO:0007669"/>
    <property type="project" value="UniProtKB-KW"/>
</dbReference>
<dbReference type="EMBL" id="UOFQ01000033">
    <property type="protein sequence ID" value="VAW85911.1"/>
    <property type="molecule type" value="Genomic_DNA"/>
</dbReference>
<evidence type="ECO:0000256" key="3">
    <source>
        <dbReference type="ARBA" id="ARBA00011991"/>
    </source>
</evidence>
<sequence>MTIAWLNQAAASPDENARQAAKLRQSQLTKPGGALGRLETVAIQLAALQGRAKPQIEAVQITVFVGDHGVAAENVSAFPQAVTAEMVKNFARGGAAICVSARAIGATLEVINLGTVHDTGLLENVNNINLGPGTANFTQQAAMTEQQLTQALAVGQQAGQQTDADLFIGGEMGIANTTVASTLACALLMAPAAQLVGPGTGLDQVGIQHKTQVIQHALERHLPQINSPLEALRRLGGFEIAALTGAYIACAQKRLPVLVDGFISSVAALTATRLCPGSEAWFLFAHASAEPGHQSVLKALNAQPLLDLGMRLGEGSGAAIAVPLLRSACALHNEMATFDEAAISEKLS</sequence>
<comment type="catalytic activity">
    <reaction evidence="9">
        <text>5,6-dimethylbenzimidazole + nicotinate beta-D-ribonucleotide = alpha-ribazole 5'-phosphate + nicotinate + H(+)</text>
        <dbReference type="Rhea" id="RHEA:11196"/>
        <dbReference type="ChEBI" id="CHEBI:15378"/>
        <dbReference type="ChEBI" id="CHEBI:15890"/>
        <dbReference type="ChEBI" id="CHEBI:32544"/>
        <dbReference type="ChEBI" id="CHEBI:57502"/>
        <dbReference type="ChEBI" id="CHEBI:57918"/>
        <dbReference type="EC" id="2.4.2.21"/>
    </reaction>
</comment>
<dbReference type="NCBIfam" id="NF000996">
    <property type="entry name" value="PRK00105.1"/>
    <property type="match status" value="1"/>
</dbReference>
<dbReference type="Gene3D" id="1.10.1610.10">
    <property type="match status" value="1"/>
</dbReference>
<protein>
    <recommendedName>
        <fullName evidence="4">Nicotinate-nucleotide--dimethylbenzimidazole phosphoribosyltransferase</fullName>
        <ecNumber evidence="3">2.4.2.21</ecNumber>
    </recommendedName>
    <alternativeName>
        <fullName evidence="8">N(1)-alpha-phosphoribosyltransferase</fullName>
    </alternativeName>
</protein>
<evidence type="ECO:0000256" key="4">
    <source>
        <dbReference type="ARBA" id="ARBA00015486"/>
    </source>
</evidence>
<dbReference type="PANTHER" id="PTHR43463:SF1">
    <property type="entry name" value="NICOTINATE-NUCLEOTIDE--DIMETHYLBENZIMIDAZOLE PHOSPHORIBOSYLTRANSFERASE"/>
    <property type="match status" value="1"/>
</dbReference>
<dbReference type="NCBIfam" id="TIGR03160">
    <property type="entry name" value="cobT_DBIPRT"/>
    <property type="match status" value="1"/>
</dbReference>
<dbReference type="EC" id="2.4.2.21" evidence="3"/>
<dbReference type="InterPro" id="IPR003200">
    <property type="entry name" value="Nict_dMeBzImd_PRibTrfase"/>
</dbReference>
<dbReference type="InterPro" id="IPR036087">
    <property type="entry name" value="Nict_dMeBzImd_PRibTrfase_sf"/>
</dbReference>
<name>A0A3B0Z2K2_9ZZZZ</name>
<dbReference type="InterPro" id="IPR023195">
    <property type="entry name" value="Nict_dMeBzImd_PRibTrfase_N"/>
</dbReference>
<dbReference type="GO" id="GO:0008939">
    <property type="term" value="F:nicotinate-nucleotide-dimethylbenzimidazole phosphoribosyltransferase activity"/>
    <property type="evidence" value="ECO:0007669"/>
    <property type="project" value="UniProtKB-EC"/>
</dbReference>
<dbReference type="Pfam" id="PF02277">
    <property type="entry name" value="DBI_PRT"/>
    <property type="match status" value="1"/>
</dbReference>
<proteinExistence type="inferred from homology"/>
<evidence type="ECO:0000313" key="10">
    <source>
        <dbReference type="EMBL" id="VAW85911.1"/>
    </source>
</evidence>
<dbReference type="FunFam" id="3.40.50.10210:FF:000001">
    <property type="entry name" value="Nicotinate-nucleotide--dimethylbenzimidazole phosphoribosyltransferase"/>
    <property type="match status" value="1"/>
</dbReference>
<dbReference type="SUPFAM" id="SSF52733">
    <property type="entry name" value="Nicotinate mononucleotide:5,6-dimethylbenzimidazole phosphoribosyltransferase (CobT)"/>
    <property type="match status" value="1"/>
</dbReference>
<comment type="pathway">
    <text evidence="1">Nucleoside biosynthesis; alpha-ribazole biosynthesis; alpha-ribazole from 5,6-dimethylbenzimidazole: step 1/2.</text>
</comment>
<dbReference type="Gene3D" id="3.40.50.10210">
    <property type="match status" value="1"/>
</dbReference>
<keyword evidence="5" id="KW-0169">Cobalamin biosynthesis</keyword>